<dbReference type="Proteomes" id="UP000811609">
    <property type="component" value="Chromosome 8"/>
</dbReference>
<evidence type="ECO:0000313" key="3">
    <source>
        <dbReference type="Proteomes" id="UP000811609"/>
    </source>
</evidence>
<feature type="compositionally biased region" description="Low complexity" evidence="1">
    <location>
        <begin position="33"/>
        <end position="45"/>
    </location>
</feature>
<sequence>MGGVAVLNPQDCLEQPFSRKTLISPTHMKKPRNPNYNPNPNRANRMQPDRRKRSPTPPSTAILGPAPRRSVTQQALSSKSLIMGQVKILKRGEKLNDTASDKENLGVPDLGSTERLGLDTGSVPSRINQSTASNGVSGFYAGSSVFVASPPPSSLPLPAFFMKKCVPGKNEDVASDLRRILRLDLA</sequence>
<dbReference type="AlphaFoldDB" id="A0A8T1PTV5"/>
<proteinExistence type="predicted"/>
<reference evidence="2" key="1">
    <citation type="submission" date="2020-12" db="EMBL/GenBank/DDBJ databases">
        <title>WGS assembly of Carya illinoinensis cv. Pawnee.</title>
        <authorList>
            <person name="Platts A."/>
            <person name="Shu S."/>
            <person name="Wright S."/>
            <person name="Barry K."/>
            <person name="Edger P."/>
            <person name="Pires J.C."/>
            <person name="Schmutz J."/>
        </authorList>
    </citation>
    <scope>NUCLEOTIDE SEQUENCE</scope>
    <source>
        <tissue evidence="2">Leaf</tissue>
    </source>
</reference>
<dbReference type="EMBL" id="CM031816">
    <property type="protein sequence ID" value="KAG6643750.1"/>
    <property type="molecule type" value="Genomic_DNA"/>
</dbReference>
<evidence type="ECO:0000313" key="2">
    <source>
        <dbReference type="EMBL" id="KAG6643750.1"/>
    </source>
</evidence>
<accession>A0A8T1PTV5</accession>
<organism evidence="2 3">
    <name type="scientific">Carya illinoinensis</name>
    <name type="common">Pecan</name>
    <dbReference type="NCBI Taxonomy" id="32201"/>
    <lineage>
        <taxon>Eukaryota</taxon>
        <taxon>Viridiplantae</taxon>
        <taxon>Streptophyta</taxon>
        <taxon>Embryophyta</taxon>
        <taxon>Tracheophyta</taxon>
        <taxon>Spermatophyta</taxon>
        <taxon>Magnoliopsida</taxon>
        <taxon>eudicotyledons</taxon>
        <taxon>Gunneridae</taxon>
        <taxon>Pentapetalae</taxon>
        <taxon>rosids</taxon>
        <taxon>fabids</taxon>
        <taxon>Fagales</taxon>
        <taxon>Juglandaceae</taxon>
        <taxon>Carya</taxon>
    </lineage>
</organism>
<evidence type="ECO:0000256" key="1">
    <source>
        <dbReference type="SAM" id="MobiDB-lite"/>
    </source>
</evidence>
<name>A0A8T1PTV5_CARIL</name>
<dbReference type="PANTHER" id="PTHR33670">
    <property type="entry name" value="SPLICING FACTOR, PROLINE- AND GLUTAMINE-RICH-LIKE"/>
    <property type="match status" value="1"/>
</dbReference>
<feature type="region of interest" description="Disordered" evidence="1">
    <location>
        <begin position="1"/>
        <end position="71"/>
    </location>
</feature>
<gene>
    <name evidence="2" type="ORF">CIPAW_08G008000</name>
</gene>
<dbReference type="PANTHER" id="PTHR33670:SF17">
    <property type="entry name" value="ANTHER-SPECIFIC PROLINE-RICH PROTEIN APG"/>
    <property type="match status" value="1"/>
</dbReference>
<keyword evidence="3" id="KW-1185">Reference proteome</keyword>
<comment type="caution">
    <text evidence="2">The sequence shown here is derived from an EMBL/GenBank/DDBJ whole genome shotgun (WGS) entry which is preliminary data.</text>
</comment>
<protein>
    <submittedName>
        <fullName evidence="2">Uncharacterized protein</fullName>
    </submittedName>
</protein>